<evidence type="ECO:0000313" key="2">
    <source>
        <dbReference type="Proteomes" id="UP000800235"/>
    </source>
</evidence>
<dbReference type="EMBL" id="MU007013">
    <property type="protein sequence ID" value="KAF2435426.1"/>
    <property type="molecule type" value="Genomic_DNA"/>
</dbReference>
<dbReference type="OrthoDB" id="10259470at2759"/>
<reference evidence="1" key="1">
    <citation type="journal article" date="2020" name="Stud. Mycol.">
        <title>101 Dothideomycetes genomes: a test case for predicting lifestyles and emergence of pathogens.</title>
        <authorList>
            <person name="Haridas S."/>
            <person name="Albert R."/>
            <person name="Binder M."/>
            <person name="Bloem J."/>
            <person name="Labutti K."/>
            <person name="Salamov A."/>
            <person name="Andreopoulos B."/>
            <person name="Baker S."/>
            <person name="Barry K."/>
            <person name="Bills G."/>
            <person name="Bluhm B."/>
            <person name="Cannon C."/>
            <person name="Castanera R."/>
            <person name="Culley D."/>
            <person name="Daum C."/>
            <person name="Ezra D."/>
            <person name="Gonzalez J."/>
            <person name="Henrissat B."/>
            <person name="Kuo A."/>
            <person name="Liang C."/>
            <person name="Lipzen A."/>
            <person name="Lutzoni F."/>
            <person name="Magnuson J."/>
            <person name="Mondo S."/>
            <person name="Nolan M."/>
            <person name="Ohm R."/>
            <person name="Pangilinan J."/>
            <person name="Park H.-J."/>
            <person name="Ramirez L."/>
            <person name="Alfaro M."/>
            <person name="Sun H."/>
            <person name="Tritt A."/>
            <person name="Yoshinaga Y."/>
            <person name="Zwiers L.-H."/>
            <person name="Turgeon B."/>
            <person name="Goodwin S."/>
            <person name="Spatafora J."/>
            <person name="Crous P."/>
            <person name="Grigoriev I."/>
        </authorList>
    </citation>
    <scope>NUCLEOTIDE SEQUENCE</scope>
    <source>
        <strain evidence="1">CBS 130266</strain>
    </source>
</reference>
<evidence type="ECO:0000313" key="1">
    <source>
        <dbReference type="EMBL" id="KAF2435426.1"/>
    </source>
</evidence>
<sequence>MPHVRTASLPSHAFSDYGAGSANCTLTPSSLSHATSGALAIDPFPRTTWARTPDPIEDLNVIIPIGGIGSRFQQEGYRFPKPLINIVGKPMLCWLIERLSLRQTDTLWIAINDKVDDEFQIGQLMRKYFPKLKIQLLRLVHMTKGSTETLFIVTQSMPPECLGRRTVSLDCDTIYFGDVLTKIREMPRQHGACFYFPDTGTEPLFSYIKTSTNACGHEIIHDIQEKKAISRKANSGAYVFPSARILKDWAAAVLDSKLDPEDDKVGEYYTSQMIEMMILSGKVPFMGIPITQEDFSCVGTPGQLRDFLRRVRDQGSQVPSKKTRFCFDLDMTLVGVPLVPGDYSTCPPLWKNIELVRGLYNAGHHIIIYTARRMKTHNGNLGAVIADVGPATWDSLRKYDIPYHDLHFGKPYADIYVDDLAVNANLNTHQELGWIAEDTVREATNQMADIKHAKTAGIVASRDFNFVQIVGEKIRKSSKADSILGEMFFYSHMPDMVRDLFPQIHSITYLPETSLYTITMEKIKGTTYAHLLAGRAMTSGRFFFFLQAIYRLHTSSADCSQSLEVPKELKAIFSERKHATDQTSPAIYDNYSRKLLNRYATYRSDYNALGFEKTSGLLNTLITRLASYESEHRAIFAEVIHGDPVFSNAILDESHRRVRLLDVRAQLGTTLTTAGDIAYDLAKILQSLQGYDHIILASDETLARTDDGKHALDVIVPREDRVLLKELQDKVFWPFVKKQYDGKVRKSDLLDITASLLFSLIPLHREAVRPAFLKMCQNVVEHGMACPI</sequence>
<dbReference type="InterPro" id="IPR036412">
    <property type="entry name" value="HAD-like_sf"/>
</dbReference>
<dbReference type="Proteomes" id="UP000800235">
    <property type="component" value="Unassembled WGS sequence"/>
</dbReference>
<gene>
    <name evidence="1" type="ORF">EJ08DRAFT_625867</name>
</gene>
<dbReference type="Gene3D" id="3.40.50.1000">
    <property type="entry name" value="HAD superfamily/HAD-like"/>
    <property type="match status" value="1"/>
</dbReference>
<dbReference type="InterPro" id="IPR023214">
    <property type="entry name" value="HAD_sf"/>
</dbReference>
<accession>A0A9P4U3A5</accession>
<comment type="caution">
    <text evidence="1">The sequence shown here is derived from an EMBL/GenBank/DDBJ whole genome shotgun (WGS) entry which is preliminary data.</text>
</comment>
<organism evidence="1 2">
    <name type="scientific">Tothia fuscella</name>
    <dbReference type="NCBI Taxonomy" id="1048955"/>
    <lineage>
        <taxon>Eukaryota</taxon>
        <taxon>Fungi</taxon>
        <taxon>Dikarya</taxon>
        <taxon>Ascomycota</taxon>
        <taxon>Pezizomycotina</taxon>
        <taxon>Dothideomycetes</taxon>
        <taxon>Pleosporomycetidae</taxon>
        <taxon>Venturiales</taxon>
        <taxon>Cylindrosympodiaceae</taxon>
        <taxon>Tothia</taxon>
    </lineage>
</organism>
<name>A0A9P4U3A5_9PEZI</name>
<dbReference type="InterPro" id="IPR029044">
    <property type="entry name" value="Nucleotide-diphossugar_trans"/>
</dbReference>
<dbReference type="InterPro" id="IPR011009">
    <property type="entry name" value="Kinase-like_dom_sf"/>
</dbReference>
<proteinExistence type="predicted"/>
<protein>
    <submittedName>
        <fullName evidence="1">Protein phosphatase 2A A subunit</fullName>
    </submittedName>
</protein>
<dbReference type="SUPFAM" id="SSF56784">
    <property type="entry name" value="HAD-like"/>
    <property type="match status" value="1"/>
</dbReference>
<dbReference type="AlphaFoldDB" id="A0A9P4U3A5"/>
<dbReference type="Gene3D" id="3.90.550.10">
    <property type="entry name" value="Spore Coat Polysaccharide Biosynthesis Protein SpsA, Chain A"/>
    <property type="match status" value="1"/>
</dbReference>
<dbReference type="SUPFAM" id="SSF53448">
    <property type="entry name" value="Nucleotide-diphospho-sugar transferases"/>
    <property type="match status" value="1"/>
</dbReference>
<keyword evidence="2" id="KW-1185">Reference proteome</keyword>
<dbReference type="SUPFAM" id="SSF56112">
    <property type="entry name" value="Protein kinase-like (PK-like)"/>
    <property type="match status" value="1"/>
</dbReference>